<keyword evidence="2" id="KW-1185">Reference proteome</keyword>
<proteinExistence type="predicted"/>
<gene>
    <name evidence="1" type="ORF">APZ42_011501</name>
</gene>
<comment type="caution">
    <text evidence="1">The sequence shown here is derived from an EMBL/GenBank/DDBJ whole genome shotgun (WGS) entry which is preliminary data.</text>
</comment>
<sequence>MATPTIVPGSLLSTVMRVRPSCKALIISPLVLFVISRPFSAISADSPEVTQHLSRCK</sequence>
<evidence type="ECO:0000313" key="2">
    <source>
        <dbReference type="Proteomes" id="UP000076858"/>
    </source>
</evidence>
<dbReference type="AlphaFoldDB" id="A0A162SPW1"/>
<dbReference type="Proteomes" id="UP000076858">
    <property type="component" value="Unassembled WGS sequence"/>
</dbReference>
<organism evidence="1 2">
    <name type="scientific">Daphnia magna</name>
    <dbReference type="NCBI Taxonomy" id="35525"/>
    <lineage>
        <taxon>Eukaryota</taxon>
        <taxon>Metazoa</taxon>
        <taxon>Ecdysozoa</taxon>
        <taxon>Arthropoda</taxon>
        <taxon>Crustacea</taxon>
        <taxon>Branchiopoda</taxon>
        <taxon>Diplostraca</taxon>
        <taxon>Cladocera</taxon>
        <taxon>Anomopoda</taxon>
        <taxon>Daphniidae</taxon>
        <taxon>Daphnia</taxon>
    </lineage>
</organism>
<name>A0A162SPW1_9CRUS</name>
<accession>A0A162SPW1</accession>
<dbReference type="EMBL" id="LRGB01000024">
    <property type="protein sequence ID" value="KZS21523.1"/>
    <property type="molecule type" value="Genomic_DNA"/>
</dbReference>
<reference evidence="1 2" key="1">
    <citation type="submission" date="2016-03" db="EMBL/GenBank/DDBJ databases">
        <title>EvidentialGene: Evidence-directed Construction of Genes on Genomes.</title>
        <authorList>
            <person name="Gilbert D.G."/>
            <person name="Choi J.-H."/>
            <person name="Mockaitis K."/>
            <person name="Colbourne J."/>
            <person name="Pfrender M."/>
        </authorList>
    </citation>
    <scope>NUCLEOTIDE SEQUENCE [LARGE SCALE GENOMIC DNA]</scope>
    <source>
        <strain evidence="1 2">Xinb3</strain>
        <tissue evidence="1">Complete organism</tissue>
    </source>
</reference>
<evidence type="ECO:0000313" key="1">
    <source>
        <dbReference type="EMBL" id="KZS21523.1"/>
    </source>
</evidence>
<protein>
    <submittedName>
        <fullName evidence="1">Uncharacterized protein</fullName>
    </submittedName>
</protein>